<dbReference type="AlphaFoldDB" id="A0A8D5UGF0"/>
<dbReference type="PANTHER" id="PTHR37422">
    <property type="entry name" value="TEICHURONIC ACID BIOSYNTHESIS PROTEIN TUAE"/>
    <property type="match status" value="1"/>
</dbReference>
<dbReference type="Proteomes" id="UP000677436">
    <property type="component" value="Chromosome"/>
</dbReference>
<gene>
    <name evidence="2" type="primary">tuaE_1</name>
    <name evidence="2" type="ORF">JIR001_12850</name>
</gene>
<feature type="transmembrane region" description="Helical" evidence="1">
    <location>
        <begin position="132"/>
        <end position="154"/>
    </location>
</feature>
<reference evidence="2" key="1">
    <citation type="journal article" date="2013" name="Int. J. Syst. Evol. Microbiol.">
        <title>Polycladomyces abyssicola gen. nov., sp. nov., a thermophilic filamentous bacterium isolated from hemipelagic sediment.</title>
        <authorList>
            <person name="Tsubouchi T."/>
            <person name="Shimane Y."/>
            <person name="Mori K."/>
            <person name="Usui K."/>
            <person name="Hiraki T."/>
            <person name="Tame A."/>
            <person name="Uematsu K."/>
            <person name="Maruyama T."/>
            <person name="Hatada Y."/>
        </authorList>
    </citation>
    <scope>NUCLEOTIDE SEQUENCE</scope>
    <source>
        <strain evidence="2">JIR-001</strain>
    </source>
</reference>
<evidence type="ECO:0000256" key="1">
    <source>
        <dbReference type="SAM" id="Phobius"/>
    </source>
</evidence>
<name>A0A8D5UGF0_9BACL</name>
<dbReference type="InterPro" id="IPR051533">
    <property type="entry name" value="WaaL-like"/>
</dbReference>
<feature type="transmembrane region" description="Helical" evidence="1">
    <location>
        <begin position="375"/>
        <end position="397"/>
    </location>
</feature>
<keyword evidence="1" id="KW-0472">Membrane</keyword>
<evidence type="ECO:0000313" key="2">
    <source>
        <dbReference type="EMBL" id="BCU81502.1"/>
    </source>
</evidence>
<keyword evidence="1" id="KW-0812">Transmembrane</keyword>
<accession>A0A8D5UGF0</accession>
<dbReference type="PANTHER" id="PTHR37422:SF23">
    <property type="entry name" value="TEICHURONIC ACID BIOSYNTHESIS PROTEIN TUAE"/>
    <property type="match status" value="1"/>
</dbReference>
<proteinExistence type="predicted"/>
<feature type="transmembrane region" description="Helical" evidence="1">
    <location>
        <begin position="256"/>
        <end position="276"/>
    </location>
</feature>
<reference evidence="2" key="2">
    <citation type="journal article" date="2021" name="Microbiol. Resour. Announc.">
        <title>Complete Genome Sequence of Polycladomyces abyssicola JIR-001T, Isolated from Hemipelagic Sediment in Deep Seawater.</title>
        <authorList>
            <person name="Tsubouchi T."/>
            <person name="Kaneko Y."/>
        </authorList>
    </citation>
    <scope>NUCLEOTIDE SEQUENCE</scope>
    <source>
        <strain evidence="2">JIR-001</strain>
    </source>
</reference>
<feature type="transmembrane region" description="Helical" evidence="1">
    <location>
        <begin position="441"/>
        <end position="458"/>
    </location>
</feature>
<feature type="transmembrane region" description="Helical" evidence="1">
    <location>
        <begin position="100"/>
        <end position="120"/>
    </location>
</feature>
<feature type="transmembrane region" description="Helical" evidence="1">
    <location>
        <begin position="409"/>
        <end position="429"/>
    </location>
</feature>
<organism evidence="2 3">
    <name type="scientific">Polycladomyces abyssicola</name>
    <dbReference type="NCBI Taxonomy" id="1125966"/>
    <lineage>
        <taxon>Bacteria</taxon>
        <taxon>Bacillati</taxon>
        <taxon>Bacillota</taxon>
        <taxon>Bacilli</taxon>
        <taxon>Bacillales</taxon>
        <taxon>Thermoactinomycetaceae</taxon>
        <taxon>Polycladomyces</taxon>
    </lineage>
</organism>
<sequence>MLSSLMLPRQQWLEKLFYAMIAFALLGPTLRVPLIPGFKLTFFRVAFFALAVALILRWVNDKRIEASHMYRIRWYWAFFAFWVAYAAISLTWVIDLGRGIKYLTFLLMMTLLCLSFPFFANTEKQFWQTMRTLFWVFFAIVAFGLFESITFFHLPSSRYWLDDAPNITSVFRNQNDLATAITLALPFLGTSLYMFKANRRTKVLAYITVIVASYCLLATGSRSNTMLALPLILLVWAVSLPFTVDREKLKKNFLRGLSVFLSIVLIVGLLNVSLLSGGKNSSRAKLASTFGIFLDLKGDWKVPTDEEGVSEGEGTGGTSITVRQTLLLYGLKYLQESNYMGVGAGNVEAHNETKLGKGINTVNIHNWWAEVSVNFGVLIFVMYMALYFGLLHWLWRLASMKRSPHVSPLIRWGALSSLLSLTGFLIGGVAPSTCIHFTPMWISYGVALAVVVLGEQYGKRQKRCRRHLPSTGE</sequence>
<feature type="transmembrane region" description="Helical" evidence="1">
    <location>
        <begin position="226"/>
        <end position="244"/>
    </location>
</feature>
<feature type="transmembrane region" description="Helical" evidence="1">
    <location>
        <begin position="203"/>
        <end position="220"/>
    </location>
</feature>
<dbReference type="KEGG" id="pabs:JIR001_12850"/>
<feature type="transmembrane region" description="Helical" evidence="1">
    <location>
        <begin position="72"/>
        <end position="94"/>
    </location>
</feature>
<dbReference type="EMBL" id="AP024601">
    <property type="protein sequence ID" value="BCU81502.1"/>
    <property type="molecule type" value="Genomic_DNA"/>
</dbReference>
<feature type="transmembrane region" description="Helical" evidence="1">
    <location>
        <begin position="41"/>
        <end position="60"/>
    </location>
</feature>
<feature type="transmembrane region" description="Helical" evidence="1">
    <location>
        <begin position="177"/>
        <end position="196"/>
    </location>
</feature>
<keyword evidence="1" id="KW-1133">Transmembrane helix</keyword>
<protein>
    <submittedName>
        <fullName evidence="2">Teichuronic acid biosynthesis protein TuaE</fullName>
    </submittedName>
</protein>
<evidence type="ECO:0000313" key="3">
    <source>
        <dbReference type="Proteomes" id="UP000677436"/>
    </source>
</evidence>
<keyword evidence="3" id="KW-1185">Reference proteome</keyword>